<dbReference type="Proteomes" id="UP000070401">
    <property type="component" value="Unassembled WGS sequence"/>
</dbReference>
<dbReference type="Gene3D" id="3.40.50.300">
    <property type="entry name" value="P-loop containing nucleotide triphosphate hydrolases"/>
    <property type="match status" value="1"/>
</dbReference>
<dbReference type="EMBL" id="LRPY01000169">
    <property type="protein sequence ID" value="KXA18704.1"/>
    <property type="molecule type" value="Genomic_DNA"/>
</dbReference>
<dbReference type="Pfam" id="PF25601">
    <property type="entry name" value="AAA_lid_14"/>
    <property type="match status" value="1"/>
</dbReference>
<keyword evidence="5" id="KW-0804">Transcription</keyword>
<dbReference type="PANTHER" id="PTHR32071:SF57">
    <property type="entry name" value="C4-DICARBOXYLATE TRANSPORT TRANSCRIPTIONAL REGULATORY PROTEIN DCTD"/>
    <property type="match status" value="1"/>
</dbReference>
<dbReference type="PATRIC" id="fig|851.8.peg.1767"/>
<dbReference type="SMART" id="SM00382">
    <property type="entry name" value="AAA"/>
    <property type="match status" value="1"/>
</dbReference>
<dbReference type="PROSITE" id="PS00676">
    <property type="entry name" value="SIGMA54_INTERACT_2"/>
    <property type="match status" value="1"/>
</dbReference>
<organism evidence="7 8">
    <name type="scientific">Fusobacterium nucleatum</name>
    <dbReference type="NCBI Taxonomy" id="851"/>
    <lineage>
        <taxon>Bacteria</taxon>
        <taxon>Fusobacteriati</taxon>
        <taxon>Fusobacteriota</taxon>
        <taxon>Fusobacteriia</taxon>
        <taxon>Fusobacteriales</taxon>
        <taxon>Fusobacteriaceae</taxon>
        <taxon>Fusobacterium</taxon>
    </lineage>
</organism>
<comment type="caution">
    <text evidence="7">The sequence shown here is derived from an EMBL/GenBank/DDBJ whole genome shotgun (WGS) entry which is preliminary data.</text>
</comment>
<dbReference type="InterPro" id="IPR009057">
    <property type="entry name" value="Homeodomain-like_sf"/>
</dbReference>
<evidence type="ECO:0000256" key="1">
    <source>
        <dbReference type="ARBA" id="ARBA00022741"/>
    </source>
</evidence>
<dbReference type="PROSITE" id="PS00675">
    <property type="entry name" value="SIGMA54_INTERACT_1"/>
    <property type="match status" value="1"/>
</dbReference>
<dbReference type="GO" id="GO:0005524">
    <property type="term" value="F:ATP binding"/>
    <property type="evidence" value="ECO:0007669"/>
    <property type="project" value="UniProtKB-KW"/>
</dbReference>
<dbReference type="InterPro" id="IPR002078">
    <property type="entry name" value="Sigma_54_int"/>
</dbReference>
<dbReference type="Pfam" id="PF00158">
    <property type="entry name" value="Sigma54_activat"/>
    <property type="match status" value="1"/>
</dbReference>
<evidence type="ECO:0000256" key="5">
    <source>
        <dbReference type="ARBA" id="ARBA00023163"/>
    </source>
</evidence>
<name>A0A133NQY2_FUSNU</name>
<keyword evidence="1" id="KW-0547">Nucleotide-binding</keyword>
<dbReference type="InterPro" id="IPR058031">
    <property type="entry name" value="AAA_lid_NorR"/>
</dbReference>
<dbReference type="InterPro" id="IPR025662">
    <property type="entry name" value="Sigma_54_int_dom_ATP-bd_1"/>
</dbReference>
<dbReference type="InterPro" id="IPR025944">
    <property type="entry name" value="Sigma_54_int_dom_CS"/>
</dbReference>
<dbReference type="Gene3D" id="3.30.450.40">
    <property type="match status" value="1"/>
</dbReference>
<dbReference type="InterPro" id="IPR025943">
    <property type="entry name" value="Sigma_54_int_dom_ATP-bd_2"/>
</dbReference>
<keyword evidence="2" id="KW-0067">ATP-binding</keyword>
<dbReference type="GO" id="GO:0003677">
    <property type="term" value="F:DNA binding"/>
    <property type="evidence" value="ECO:0007669"/>
    <property type="project" value="UniProtKB-KW"/>
</dbReference>
<dbReference type="PANTHER" id="PTHR32071">
    <property type="entry name" value="TRANSCRIPTIONAL REGULATORY PROTEIN"/>
    <property type="match status" value="1"/>
</dbReference>
<protein>
    <submittedName>
        <fullName evidence="7">Sigma-54 interaction domain protein</fullName>
    </submittedName>
</protein>
<dbReference type="SUPFAM" id="SSF46689">
    <property type="entry name" value="Homeodomain-like"/>
    <property type="match status" value="1"/>
</dbReference>
<evidence type="ECO:0000256" key="2">
    <source>
        <dbReference type="ARBA" id="ARBA00022840"/>
    </source>
</evidence>
<evidence type="ECO:0000259" key="6">
    <source>
        <dbReference type="PROSITE" id="PS50045"/>
    </source>
</evidence>
<gene>
    <name evidence="7" type="ORF">HMPREF3221_01755</name>
</gene>
<keyword evidence="4" id="KW-0238">DNA-binding</keyword>
<evidence type="ECO:0000256" key="4">
    <source>
        <dbReference type="ARBA" id="ARBA00023125"/>
    </source>
</evidence>
<dbReference type="Gene3D" id="1.10.10.60">
    <property type="entry name" value="Homeodomain-like"/>
    <property type="match status" value="1"/>
</dbReference>
<dbReference type="Gene3D" id="1.10.8.60">
    <property type="match status" value="1"/>
</dbReference>
<dbReference type="CDD" id="cd00009">
    <property type="entry name" value="AAA"/>
    <property type="match status" value="1"/>
</dbReference>
<dbReference type="SUPFAM" id="SSF55781">
    <property type="entry name" value="GAF domain-like"/>
    <property type="match status" value="1"/>
</dbReference>
<proteinExistence type="predicted"/>
<dbReference type="SUPFAM" id="SSF52540">
    <property type="entry name" value="P-loop containing nucleoside triphosphate hydrolases"/>
    <property type="match status" value="1"/>
</dbReference>
<dbReference type="InterPro" id="IPR003593">
    <property type="entry name" value="AAA+_ATPase"/>
</dbReference>
<sequence>MIKYVIIIKKGYDAMNFLNFILDDVKKYSEIVSKVINIDVEIMDSSFTRIAGTGTLKEKVGLNMKDESHIYHQVLKTKKTIIIFEPREDTHCLTCQKKNLCKEELEISTPIIYQDEVIGVIGLICFEKDKKYDFIEKKDLYIQFLEQIAEFISYKVYAYFSSLQLKRDNEILSNIIDRVQDIILLTNRKNEIELINQKGKNILGTISKNEKVNLKTSSIFLNQKEFNFSYSGKEISAIGDIFTFSLEKNTELTKTLFVFKEISEFKKYLLSFHSNSSIVLLESPQMQDIYSQVSKVSKNNTSVLITGESGTGKEIIAKQIHDLSSYSSGPFITVNCGAIPESLMESELFGYTKGAFTGADPKGKIGFFEKANNGTIFLDEIGEMPLQIQVKILRVLQDKKITPIGSRTEKQINVRIIAATNKNLEEEVEKRAFRQDLFYRLSVFPIDIPPLRERKKDIKILVDFFVKKYYISFQKEKKEISTDVYQHFLEYSWPGNIRELRNTIEYCMNMIEEDEKTIDLKHLPPKFLGNKEKNEKIKTLKELEKEAILNLLKIYGNSSEAKIIIAKSLGIGIATLYRKLNFYNL</sequence>
<evidence type="ECO:0000256" key="3">
    <source>
        <dbReference type="ARBA" id="ARBA00023015"/>
    </source>
</evidence>
<dbReference type="AlphaFoldDB" id="A0A133NQY2"/>
<keyword evidence="3" id="KW-0805">Transcription regulation</keyword>
<reference evidence="8" key="1">
    <citation type="submission" date="2016-01" db="EMBL/GenBank/DDBJ databases">
        <authorList>
            <person name="Mitreva M."/>
            <person name="Pepin K.H."/>
            <person name="Mihindukulasuriya K.A."/>
            <person name="Fulton R."/>
            <person name="Fronick C."/>
            <person name="O'Laughlin M."/>
            <person name="Miner T."/>
            <person name="Herter B."/>
            <person name="Rosa B.A."/>
            <person name="Cordes M."/>
            <person name="Tomlinson C."/>
            <person name="Wollam A."/>
            <person name="Palsikar V.B."/>
            <person name="Mardis E.R."/>
            <person name="Wilson R.K."/>
        </authorList>
    </citation>
    <scope>NUCLEOTIDE SEQUENCE [LARGE SCALE GENOMIC DNA]</scope>
    <source>
        <strain evidence="8">MJR7757B</strain>
    </source>
</reference>
<feature type="domain" description="Sigma-54 factor interaction" evidence="6">
    <location>
        <begin position="279"/>
        <end position="509"/>
    </location>
</feature>
<evidence type="ECO:0000313" key="7">
    <source>
        <dbReference type="EMBL" id="KXA18704.1"/>
    </source>
</evidence>
<dbReference type="InterPro" id="IPR029016">
    <property type="entry name" value="GAF-like_dom_sf"/>
</dbReference>
<keyword evidence="8" id="KW-1185">Reference proteome</keyword>
<dbReference type="FunFam" id="3.40.50.300:FF:000006">
    <property type="entry name" value="DNA-binding transcriptional regulator NtrC"/>
    <property type="match status" value="1"/>
</dbReference>
<accession>A0A133NQY2</accession>
<dbReference type="GO" id="GO:0006355">
    <property type="term" value="P:regulation of DNA-templated transcription"/>
    <property type="evidence" value="ECO:0007669"/>
    <property type="project" value="InterPro"/>
</dbReference>
<dbReference type="InterPro" id="IPR027417">
    <property type="entry name" value="P-loop_NTPase"/>
</dbReference>
<dbReference type="PROSITE" id="PS00688">
    <property type="entry name" value="SIGMA54_INTERACT_3"/>
    <property type="match status" value="1"/>
</dbReference>
<dbReference type="PROSITE" id="PS50045">
    <property type="entry name" value="SIGMA54_INTERACT_4"/>
    <property type="match status" value="1"/>
</dbReference>
<evidence type="ECO:0000313" key="8">
    <source>
        <dbReference type="Proteomes" id="UP000070401"/>
    </source>
</evidence>